<sequence length="233" mass="26046">MDNMQRQHFLRNMKKYSGTVSVRRRIPDLRRSIVRRLISTALGIVMIILSGCSFSVPVREEESIDSTAIVRAERKTEWNTEQTKETEIYVHVCGCVKKPGVYSLHFGARTQEAINAAGGFSEKANQTAWNLAEVLQDGMQIYVPSKDEAKEALNEEQSSQKDLSASQRKDTVNINRASKEDLVTLPGIGESRADAIIARREEKGTFTSIEEIKDVAGIGDGIFNRIKDLITVN</sequence>
<feature type="domain" description="Helix-hairpin-helix DNA-binding motif class 1" evidence="2">
    <location>
        <begin position="180"/>
        <end position="199"/>
    </location>
</feature>
<dbReference type="InterPro" id="IPR004509">
    <property type="entry name" value="Competence_ComEA_HhH"/>
</dbReference>
<gene>
    <name evidence="3" type="ORF">FYJ25_11750</name>
</gene>
<dbReference type="AlphaFoldDB" id="A0A6N7YIX8"/>
<evidence type="ECO:0000313" key="3">
    <source>
        <dbReference type="EMBL" id="MSU82988.1"/>
    </source>
</evidence>
<dbReference type="GO" id="GO:0015628">
    <property type="term" value="P:protein secretion by the type II secretion system"/>
    <property type="evidence" value="ECO:0007669"/>
    <property type="project" value="TreeGrafter"/>
</dbReference>
<dbReference type="Pfam" id="PF10531">
    <property type="entry name" value="SLBB"/>
    <property type="match status" value="1"/>
</dbReference>
<feature type="domain" description="Helix-hairpin-helix DNA-binding motif class 1" evidence="2">
    <location>
        <begin position="210"/>
        <end position="229"/>
    </location>
</feature>
<dbReference type="GO" id="GO:0006281">
    <property type="term" value="P:DNA repair"/>
    <property type="evidence" value="ECO:0007669"/>
    <property type="project" value="InterPro"/>
</dbReference>
<keyword evidence="1" id="KW-1133">Transmembrane helix</keyword>
<reference evidence="3 4" key="1">
    <citation type="submission" date="2019-08" db="EMBL/GenBank/DDBJ databases">
        <title>In-depth cultivation of the pig gut microbiome towards novel bacterial diversity and tailored functional studies.</title>
        <authorList>
            <person name="Wylensek D."/>
            <person name="Hitch T.C.A."/>
            <person name="Clavel T."/>
        </authorList>
    </citation>
    <scope>NUCLEOTIDE SEQUENCE [LARGE SCALE GENOMIC DNA]</scope>
    <source>
        <strain evidence="3 4">BSM-383-APC-4H</strain>
    </source>
</reference>
<accession>A0A6N7YIX8</accession>
<dbReference type="InterPro" id="IPR003583">
    <property type="entry name" value="Hlx-hairpin-Hlx_DNA-bd_motif"/>
</dbReference>
<evidence type="ECO:0000259" key="2">
    <source>
        <dbReference type="SMART" id="SM00278"/>
    </source>
</evidence>
<organism evidence="3 4">
    <name type="scientific">Anaerobutyricum soehngenii</name>
    <dbReference type="NCBI Taxonomy" id="105843"/>
    <lineage>
        <taxon>Bacteria</taxon>
        <taxon>Bacillati</taxon>
        <taxon>Bacillota</taxon>
        <taxon>Clostridia</taxon>
        <taxon>Lachnospirales</taxon>
        <taxon>Lachnospiraceae</taxon>
        <taxon>Anaerobutyricum</taxon>
    </lineage>
</organism>
<proteinExistence type="predicted"/>
<dbReference type="PANTHER" id="PTHR21180:SF32">
    <property type="entry name" value="ENDONUCLEASE_EXONUCLEASE_PHOSPHATASE FAMILY DOMAIN-CONTAINING PROTEIN 1"/>
    <property type="match status" value="1"/>
</dbReference>
<dbReference type="SMART" id="SM00278">
    <property type="entry name" value="HhH1"/>
    <property type="match status" value="2"/>
</dbReference>
<protein>
    <submittedName>
        <fullName evidence="3">ComEA family DNA-binding protein</fullName>
    </submittedName>
</protein>
<dbReference type="GO" id="GO:0003677">
    <property type="term" value="F:DNA binding"/>
    <property type="evidence" value="ECO:0007669"/>
    <property type="project" value="UniProtKB-KW"/>
</dbReference>
<keyword evidence="1" id="KW-0812">Transmembrane</keyword>
<dbReference type="Proteomes" id="UP000433359">
    <property type="component" value="Unassembled WGS sequence"/>
</dbReference>
<keyword evidence="3" id="KW-0238">DNA-binding</keyword>
<dbReference type="Gene3D" id="3.10.560.10">
    <property type="entry name" value="Outer membrane lipoprotein wza domain like"/>
    <property type="match status" value="1"/>
</dbReference>
<evidence type="ECO:0000313" key="4">
    <source>
        <dbReference type="Proteomes" id="UP000433359"/>
    </source>
</evidence>
<dbReference type="InterPro" id="IPR019554">
    <property type="entry name" value="Soluble_ligand-bd"/>
</dbReference>
<dbReference type="InterPro" id="IPR010994">
    <property type="entry name" value="RuvA_2-like"/>
</dbReference>
<dbReference type="PANTHER" id="PTHR21180">
    <property type="entry name" value="ENDONUCLEASE/EXONUCLEASE/PHOSPHATASE FAMILY DOMAIN-CONTAINING PROTEIN 1"/>
    <property type="match status" value="1"/>
</dbReference>
<dbReference type="Pfam" id="PF12836">
    <property type="entry name" value="HHH_3"/>
    <property type="match status" value="1"/>
</dbReference>
<dbReference type="NCBIfam" id="TIGR00426">
    <property type="entry name" value="competence protein ComEA helix-hairpin-helix repeat region"/>
    <property type="match status" value="1"/>
</dbReference>
<dbReference type="SUPFAM" id="SSF47781">
    <property type="entry name" value="RuvA domain 2-like"/>
    <property type="match status" value="1"/>
</dbReference>
<name>A0A6N7YIX8_9FIRM</name>
<dbReference type="GO" id="GO:0015627">
    <property type="term" value="C:type II protein secretion system complex"/>
    <property type="evidence" value="ECO:0007669"/>
    <property type="project" value="TreeGrafter"/>
</dbReference>
<comment type="caution">
    <text evidence="3">The sequence shown here is derived from an EMBL/GenBank/DDBJ whole genome shotgun (WGS) entry which is preliminary data.</text>
</comment>
<dbReference type="InterPro" id="IPR051675">
    <property type="entry name" value="Endo/Exo/Phosphatase_dom_1"/>
</dbReference>
<keyword evidence="1" id="KW-0472">Membrane</keyword>
<feature type="transmembrane region" description="Helical" evidence="1">
    <location>
        <begin position="33"/>
        <end position="56"/>
    </location>
</feature>
<dbReference type="Gene3D" id="1.10.150.310">
    <property type="entry name" value="Tex RuvX-like domain-like"/>
    <property type="match status" value="1"/>
</dbReference>
<dbReference type="EMBL" id="VULP01000028">
    <property type="protein sequence ID" value="MSU82988.1"/>
    <property type="molecule type" value="Genomic_DNA"/>
</dbReference>
<evidence type="ECO:0000256" key="1">
    <source>
        <dbReference type="SAM" id="Phobius"/>
    </source>
</evidence>